<geneLocation type="plasmid" evidence="1">
    <name>unnamed</name>
</geneLocation>
<sequence length="242" mass="28867">MMNIISISKELNMLNTDFKTKTYTKPLKEYHNRYYKILSIIRYFQNNAIKYNQTTILNALNIFLSKDGLKKITLRTLRKDLTFLCNKDIIKKTLLRLGEGNGSYIRYTITKYSITNLKKVLKAKEKIIEHDVNKIFIFTKETRFKYFNNVKAKIFKSKNVTKNVSHNITININYNKYAKNEIKENETINKTNSLIKKISKWKTMRYLDKIKENANKKEYENNMSKVEKWLKSLEIKNNTTKN</sequence>
<dbReference type="InterPro" id="IPR003459">
    <property type="entry name" value="Borrelia_plasmid_OrfA"/>
</dbReference>
<protein>
    <submittedName>
        <fullName evidence="1">Putative cytosolic protein</fullName>
    </submittedName>
</protein>
<accession>W5SXD8</accession>
<gene>
    <name evidence="1" type="ORF">BCO_0127501</name>
</gene>
<reference evidence="1" key="1">
    <citation type="submission" date="2013-04" db="EMBL/GenBank/DDBJ databases">
        <title>Comparative Genomics of Relapsing Fever Spirochetes.</title>
        <authorList>
            <person name="Schwan T.G."/>
            <person name="Raffel S.J."/>
            <person name="Porcella S.F."/>
            <person name="Martens C.A."/>
            <person name="Bruno D.P."/>
            <person name="Ricklefs S.M."/>
            <person name="Barbian K.B."/>
        </authorList>
    </citation>
    <scope>NUCLEOTIDE SEQUENCE</scope>
    <source>
        <strain evidence="1">Co53</strain>
        <plasmid evidence="1">unnamed</plasmid>
    </source>
</reference>
<dbReference type="EMBL" id="CP005758">
    <property type="protein sequence ID" value="AHH11570.1"/>
    <property type="molecule type" value="Genomic_DNA"/>
</dbReference>
<name>W5SXD8_9SPIR</name>
<organism evidence="1">
    <name type="scientific">Borrelia coriaceae ATCC 43381</name>
    <dbReference type="NCBI Taxonomy" id="1408429"/>
    <lineage>
        <taxon>Bacteria</taxon>
        <taxon>Pseudomonadati</taxon>
        <taxon>Spirochaetota</taxon>
        <taxon>Spirochaetia</taxon>
        <taxon>Spirochaetales</taxon>
        <taxon>Borreliaceae</taxon>
        <taxon>Borrelia</taxon>
    </lineage>
</organism>
<dbReference type="AlphaFoldDB" id="W5SXD8"/>
<dbReference type="HOGENOM" id="CLU_104074_0_0_12"/>
<evidence type="ECO:0000313" key="1">
    <source>
        <dbReference type="EMBL" id="AHH11570.1"/>
    </source>
</evidence>
<keyword evidence="1" id="KW-0614">Plasmid</keyword>
<proteinExistence type="predicted"/>
<dbReference type="Pfam" id="PF02414">
    <property type="entry name" value="Borrelia_orfA"/>
    <property type="match status" value="1"/>
</dbReference>